<dbReference type="OrthoDB" id="1096118at2"/>
<comment type="caution">
    <text evidence="1">The sequence shown here is derived from an EMBL/GenBank/DDBJ whole genome shotgun (WGS) entry which is preliminary data.</text>
</comment>
<dbReference type="InterPro" id="IPR011042">
    <property type="entry name" value="6-blade_b-propeller_TolB-like"/>
</dbReference>
<evidence type="ECO:0000313" key="1">
    <source>
        <dbReference type="EMBL" id="EEF75308.1"/>
    </source>
</evidence>
<keyword evidence="2" id="KW-1185">Reference proteome</keyword>
<gene>
    <name evidence="1" type="ORF">BACCOPRO_00791</name>
</gene>
<dbReference type="Gene3D" id="2.120.10.30">
    <property type="entry name" value="TolB, C-terminal domain"/>
    <property type="match status" value="1"/>
</dbReference>
<dbReference type="STRING" id="547042.BACCOPRO_00791"/>
<dbReference type="Proteomes" id="UP000014073">
    <property type="component" value="Unassembled WGS sequence"/>
</dbReference>
<reference evidence="1 2" key="1">
    <citation type="submission" date="2008-12" db="EMBL/GenBank/DDBJ databases">
        <authorList>
            <person name="Fulton L."/>
            <person name="Clifton S."/>
            <person name="Fulton B."/>
            <person name="Xu J."/>
            <person name="Minx P."/>
            <person name="Pepin K.H."/>
            <person name="Johnson M."/>
            <person name="Bhonagiri V."/>
            <person name="Nash W.E."/>
            <person name="Mardis E.R."/>
            <person name="Wilson R.K."/>
        </authorList>
    </citation>
    <scope>NUCLEOTIDE SEQUENCE [LARGE SCALE GENOMIC DNA]</scope>
    <source>
        <strain evidence="1 2">DSM 18228</strain>
    </source>
</reference>
<dbReference type="Pfam" id="PF17170">
    <property type="entry name" value="DUF5128"/>
    <property type="match status" value="1"/>
</dbReference>
<dbReference type="AlphaFoldDB" id="S0F4Y9"/>
<dbReference type="HOGENOM" id="CLU_036375_1_0_10"/>
<name>S0F4Y9_9BACT</name>
<accession>S0F4Y9</accession>
<evidence type="ECO:0000313" key="2">
    <source>
        <dbReference type="Proteomes" id="UP000014073"/>
    </source>
</evidence>
<proteinExistence type="predicted"/>
<organism evidence="1 2">
    <name type="scientific">Phocaeicola coprophilus DSM 18228 = JCM 13818</name>
    <dbReference type="NCBI Taxonomy" id="547042"/>
    <lineage>
        <taxon>Bacteria</taxon>
        <taxon>Pseudomonadati</taxon>
        <taxon>Bacteroidota</taxon>
        <taxon>Bacteroidia</taxon>
        <taxon>Bacteroidales</taxon>
        <taxon>Bacteroidaceae</taxon>
        <taxon>Phocaeicola</taxon>
    </lineage>
</organism>
<dbReference type="eggNOG" id="ENOG5030TXN">
    <property type="taxonomic scope" value="Bacteria"/>
</dbReference>
<dbReference type="EMBL" id="ACBW01000053">
    <property type="protein sequence ID" value="EEF75308.1"/>
    <property type="molecule type" value="Genomic_DNA"/>
</dbReference>
<sequence>MNMQKNNIQFNLLCVAFYFFCTLSTNFNRMQNITMKRPALCSKLTRQLAAYTFALLPALMASCGSRGDENAQWIERCSVVADRLVADGDTMIVCDYSAVKESVCIPFSMWVDSLEVIKLDNNTEEALVGDTRIVDVSDNYIGINVAHFPYRLFTRQGKFVASIGSVGQGPGEYNLLSDCQIDEAHNRVYLLSMTSTKQILVYDLQGNFIGKIPLAYSTNSGQMHVDYDRQRVTIVQPYIGGNSHDGGNPSPPLWVQDLEGNIVHENRGGQMALSPGSVAGILFHTVTGNDMVFSMVRIMREGLNSLFVYQMNSNRLSPRFATDFGSEIAEHAYVDFGDYYLTYIWGVNTDPATRDRFLGTVVKRLFVDKRTLRGAFYKLENDYLGGIALQKYNQWWAWAEYGYVVCIDPGDLLNLIEERLADPKISTGNREFLNVWKSKISPDDNSYVILGKRKKRVD</sequence>
<protein>
    <recommendedName>
        <fullName evidence="3">6-bladed beta-propeller</fullName>
    </recommendedName>
</protein>
<evidence type="ECO:0008006" key="3">
    <source>
        <dbReference type="Google" id="ProtNLM"/>
    </source>
</evidence>